<accession>A0ABP7A0K7</accession>
<name>A0ABP7A0K7_9ACTN</name>
<evidence type="ECO:0000256" key="1">
    <source>
        <dbReference type="SAM" id="MobiDB-lite"/>
    </source>
</evidence>
<dbReference type="EMBL" id="BAAAZO010000009">
    <property type="protein sequence ID" value="GAA3622244.1"/>
    <property type="molecule type" value="Genomic_DNA"/>
</dbReference>
<dbReference type="InterPro" id="IPR029044">
    <property type="entry name" value="Nucleotide-diphossugar_trans"/>
</dbReference>
<feature type="region of interest" description="Disordered" evidence="1">
    <location>
        <begin position="1"/>
        <end position="23"/>
    </location>
</feature>
<dbReference type="SUPFAM" id="SSF53448">
    <property type="entry name" value="Nucleotide-diphospho-sugar transferases"/>
    <property type="match status" value="1"/>
</dbReference>
<dbReference type="Gene3D" id="3.90.550.20">
    <property type="match status" value="1"/>
</dbReference>
<organism evidence="2 3">
    <name type="scientific">Kineosporia mesophila</name>
    <dbReference type="NCBI Taxonomy" id="566012"/>
    <lineage>
        <taxon>Bacteria</taxon>
        <taxon>Bacillati</taxon>
        <taxon>Actinomycetota</taxon>
        <taxon>Actinomycetes</taxon>
        <taxon>Kineosporiales</taxon>
        <taxon>Kineosporiaceae</taxon>
        <taxon>Kineosporia</taxon>
    </lineage>
</organism>
<gene>
    <name evidence="2" type="ORF">GCM10022223_43940</name>
</gene>
<dbReference type="Proteomes" id="UP001501074">
    <property type="component" value="Unassembled WGS sequence"/>
</dbReference>
<feature type="region of interest" description="Disordered" evidence="1">
    <location>
        <begin position="1214"/>
        <end position="1273"/>
    </location>
</feature>
<proteinExistence type="predicted"/>
<sequence length="1942" mass="206297">MVPVVKENVSEEGAAAGAQTAGPVGDAAGRAAHLLRRLRAELRTTNSAVPAVPGFAAPEAGLLSWLREHAHPQLYTDDLEQSLAAVPGPLGLPAPRRAPDFLAALDVDELPVAALAPFLRAISLTGPDPTAAGLTPRALLDAPDPGHLVHIVGPTAGGPNDVPWPDPQDARHPGAPGEGLRFVVWTGITRERARSGDPVVASFLARATEDGVLLVNVDEVFHAGAPMLLHRHFRLELAKHTAPGEAAASRHLALEVLARFGGTWTASSMPAPRTGEAGFVIEVSGDGPEDLTPTRVVAPARHRVLRLWRELVRVHEINPQRELFGGPERMTGLGPGLPPEHRPGRHPEQYRAGLVLRRLLETLDLTPERSTITPAVPGRPAGLPIGSPAPDDVALARDLVAATLRRAADRDGDLHLTALAPVIEAASDPGALWSAVITQVAKLADSPGPGPVRSVTGARLDDEGIPVTVRLPAPVEQMLRHGPHGQGWLGARIAVNDGPVWLLGELVEPALLSPAALPAHDEEDEVSGSVRIPVERSQLVAGVSGQTSSSIVAGLVQMVQQHRTMPVAPLSTEVSDLDDDWGKGVLGWLRELLGSSVGESGHEHELIGQLGPDLFGFRRPEPAPAFLEGIDSRAVPADRVASFLDALSLTRLDGSFLAPAPEDLAPDRLAPGPVSALRPGGDWGVPDAPGLIPDSAVPHLVHGIWLGGPAPEHGLLRASFGSAAQHYADLVRFVVWTDLTRAEAARALSAPNPSGRAAGIVSMLEWAREQGISVVAVTEVFHADAPMRLWDQYVTDMVKLLPRGYSGASDRLRLEIMTRFGGAYVDGDNRFLLHDDRRTPPESETVQTLPEMFAAVAQSQLAFTPHSIPPDRINCDVIVAPARHPALLLWRELDRVACSLPQQQLFGTNELLQRRAGSSPDRLWLRYTVAQRVGTVHNSMLGLLGVAPGDPRLVPVLGAIRETSTRSWSGSDRPPRRVAATTGNITVRTASVIASLIRRMIARPGNLHLSAVAPVINAMADPDAVWVAVLRFFSLLGERHPALVTTSVTRFRWADDGSPDYLGLPGEAEAVLEPAPDAPQWFLKHTSVPGRPGWALDETVTPVRLLAPEQARGRSRGRRAAAGRAVVTSAGWLPPGFVGVTLTGRHGTAWALDGDGAEHRVTPEDIAVRLSGVGALTGPVLLRMSGGPEHGRSWFAARLSVLLNRQVVAAHAAGPAPAPAPVGSAGELRAREESARARRTRHGARLLADLERLAPLPPSPGPGSSPADGPEQDVPVSAAVREIQPWLRGLTTPRLHTTALEADLARQMGPDPYRRRARPARPAWLTMNPATLPVEGVAPFLRWLDLARLDPETAGTDPDGGELGVRLMLGATGPVSTVNRDRAARAWGQPAGAPLLPAEGAVPHLVHVVRLDGPVPEHDPLRARIGDAARQYLGRVEFVLWTDISRAEAAAALTGPVTGPDSQPTGRSARIRSMLAWARGNGVLVVPVAEVFHGQADLVLGEQIAAECARRTPLGHCVAAGYLRAEIVSLIGGAAVPDGHRFGSGTTLPGLFGEVAWSAAGFTVQELDEALDDGVIVAPAGHPALRLWRESARLRYLSDQPALYGGRHRMTERFRGVAAGPRRHPVARRAQGLHARLLESLDLDPGLLVPVAPAVECLPTPERYRETVPLPAGPDEIDPAERLVDIITVLSHELVARRGDLHLCEVASAVGVLPDPDGAWIAVLTRIAQLGAAERLPPVRSVTSYRWNELGELETVALPPEAQALIRSDADPDPGTWLGDGLNRPGQPVWLLDEMVEPARLRLPGAREPRERPAAVTPAPPADGEPLGLRYGEETDLGLQGVLPPGQTLVSARRWCGSPWGGSGRITPEQMAEDLIEAGLHERPVMIVTVPGSRNAGGTAEIGLGSFAAQLARLLGVLVTAVDAPLPESARVRWPGLGEPVR</sequence>
<feature type="compositionally biased region" description="Low complexity" evidence="1">
    <location>
        <begin position="13"/>
        <end position="23"/>
    </location>
</feature>
<comment type="caution">
    <text evidence="2">The sequence shown here is derived from an EMBL/GenBank/DDBJ whole genome shotgun (WGS) entry which is preliminary data.</text>
</comment>
<reference evidence="3" key="1">
    <citation type="journal article" date="2019" name="Int. J. Syst. Evol. Microbiol.">
        <title>The Global Catalogue of Microorganisms (GCM) 10K type strain sequencing project: providing services to taxonomists for standard genome sequencing and annotation.</title>
        <authorList>
            <consortium name="The Broad Institute Genomics Platform"/>
            <consortium name="The Broad Institute Genome Sequencing Center for Infectious Disease"/>
            <person name="Wu L."/>
            <person name="Ma J."/>
        </authorList>
    </citation>
    <scope>NUCLEOTIDE SEQUENCE [LARGE SCALE GENOMIC DNA]</scope>
    <source>
        <strain evidence="3">JCM 16902</strain>
    </source>
</reference>
<feature type="region of interest" description="Disordered" evidence="1">
    <location>
        <begin position="1805"/>
        <end position="1826"/>
    </location>
</feature>
<evidence type="ECO:0000313" key="3">
    <source>
        <dbReference type="Proteomes" id="UP001501074"/>
    </source>
</evidence>
<evidence type="ECO:0000313" key="2">
    <source>
        <dbReference type="EMBL" id="GAA3622244.1"/>
    </source>
</evidence>
<protein>
    <submittedName>
        <fullName evidence="2">Uncharacterized protein</fullName>
    </submittedName>
</protein>
<feature type="compositionally biased region" description="Low complexity" evidence="1">
    <location>
        <begin position="1214"/>
        <end position="1227"/>
    </location>
</feature>
<keyword evidence="3" id="KW-1185">Reference proteome</keyword>